<reference evidence="1 2" key="1">
    <citation type="submission" date="2019-11" db="EMBL/GenBank/DDBJ databases">
        <title>Pedobacter sp. HMF7056 Genome sequencing and assembly.</title>
        <authorList>
            <person name="Kang H."/>
            <person name="Kim H."/>
            <person name="Joh K."/>
        </authorList>
    </citation>
    <scope>NUCLEOTIDE SEQUENCE [LARGE SCALE GENOMIC DNA]</scope>
    <source>
        <strain evidence="1 2">HMF7056</strain>
    </source>
</reference>
<organism evidence="1 2">
    <name type="scientific">Hufsiella ginkgonis</name>
    <dbReference type="NCBI Taxonomy" id="2695274"/>
    <lineage>
        <taxon>Bacteria</taxon>
        <taxon>Pseudomonadati</taxon>
        <taxon>Bacteroidota</taxon>
        <taxon>Sphingobacteriia</taxon>
        <taxon>Sphingobacteriales</taxon>
        <taxon>Sphingobacteriaceae</taxon>
        <taxon>Hufsiella</taxon>
    </lineage>
</organism>
<dbReference type="EMBL" id="WVHS01000001">
    <property type="protein sequence ID" value="MXV14334.1"/>
    <property type="molecule type" value="Genomic_DNA"/>
</dbReference>
<dbReference type="Proteomes" id="UP000451233">
    <property type="component" value="Unassembled WGS sequence"/>
</dbReference>
<comment type="caution">
    <text evidence="1">The sequence shown here is derived from an EMBL/GenBank/DDBJ whole genome shotgun (WGS) entry which is preliminary data.</text>
</comment>
<accession>A0A7K1XTN4</accession>
<evidence type="ECO:0000313" key="2">
    <source>
        <dbReference type="Proteomes" id="UP000451233"/>
    </source>
</evidence>
<gene>
    <name evidence="1" type="ORF">GS398_03410</name>
</gene>
<keyword evidence="2" id="KW-1185">Reference proteome</keyword>
<sequence length="129" mass="14622">MTAHVGKLIEAVVKEKRLTTAEIKVALGINGRSPSYTYKKKSMSVEELWRISESLDHDFFADLKPVVTNERLHDAKFIERLFRTEKIKRINAAICFPQSLVKDLGLFLKQIGDVGLKMGFKVGDIDPTM</sequence>
<name>A0A7K1XTN4_9SPHI</name>
<dbReference type="AlphaFoldDB" id="A0A7K1XTN4"/>
<dbReference type="RefSeq" id="WP_160905311.1">
    <property type="nucleotide sequence ID" value="NZ_WVHS01000001.1"/>
</dbReference>
<protein>
    <submittedName>
        <fullName evidence="1">Uncharacterized protein</fullName>
    </submittedName>
</protein>
<proteinExistence type="predicted"/>
<evidence type="ECO:0000313" key="1">
    <source>
        <dbReference type="EMBL" id="MXV14334.1"/>
    </source>
</evidence>